<dbReference type="EMBL" id="ML976979">
    <property type="protein sequence ID" value="KAF1962092.1"/>
    <property type="molecule type" value="Genomic_DNA"/>
</dbReference>
<protein>
    <recommendedName>
        <fullName evidence="2">DUF7730 domain-containing protein</fullName>
    </recommendedName>
</protein>
<dbReference type="PANTHER" id="PTHR38790:SF9">
    <property type="entry name" value="F-BOX DOMAIN-CONTAINING PROTEIN"/>
    <property type="match status" value="1"/>
</dbReference>
<dbReference type="PANTHER" id="PTHR38790">
    <property type="entry name" value="2EXR DOMAIN-CONTAINING PROTEIN-RELATED"/>
    <property type="match status" value="1"/>
</dbReference>
<feature type="compositionally biased region" description="Basic and acidic residues" evidence="1">
    <location>
        <begin position="16"/>
        <end position="30"/>
    </location>
</feature>
<name>A0A6A5UED7_9PLEO</name>
<proteinExistence type="predicted"/>
<evidence type="ECO:0000259" key="2">
    <source>
        <dbReference type="Pfam" id="PF24864"/>
    </source>
</evidence>
<feature type="region of interest" description="Disordered" evidence="1">
    <location>
        <begin position="16"/>
        <end position="69"/>
    </location>
</feature>
<keyword evidence="4" id="KW-1185">Reference proteome</keyword>
<dbReference type="OrthoDB" id="4757095at2759"/>
<gene>
    <name evidence="3" type="ORF">CC80DRAFT_588706</name>
</gene>
<reference evidence="3" key="1">
    <citation type="journal article" date="2020" name="Stud. Mycol.">
        <title>101 Dothideomycetes genomes: a test case for predicting lifestyles and emergence of pathogens.</title>
        <authorList>
            <person name="Haridas S."/>
            <person name="Albert R."/>
            <person name="Binder M."/>
            <person name="Bloem J."/>
            <person name="Labutti K."/>
            <person name="Salamov A."/>
            <person name="Andreopoulos B."/>
            <person name="Baker S."/>
            <person name="Barry K."/>
            <person name="Bills G."/>
            <person name="Bluhm B."/>
            <person name="Cannon C."/>
            <person name="Castanera R."/>
            <person name="Culley D."/>
            <person name="Daum C."/>
            <person name="Ezra D."/>
            <person name="Gonzalez J."/>
            <person name="Henrissat B."/>
            <person name="Kuo A."/>
            <person name="Liang C."/>
            <person name="Lipzen A."/>
            <person name="Lutzoni F."/>
            <person name="Magnuson J."/>
            <person name="Mondo S."/>
            <person name="Nolan M."/>
            <person name="Ohm R."/>
            <person name="Pangilinan J."/>
            <person name="Park H.-J."/>
            <person name="Ramirez L."/>
            <person name="Alfaro M."/>
            <person name="Sun H."/>
            <person name="Tritt A."/>
            <person name="Yoshinaga Y."/>
            <person name="Zwiers L.-H."/>
            <person name="Turgeon B."/>
            <person name="Goodwin S."/>
            <person name="Spatafora J."/>
            <person name="Crous P."/>
            <person name="Grigoriev I."/>
        </authorList>
    </citation>
    <scope>NUCLEOTIDE SEQUENCE</scope>
    <source>
        <strain evidence="3">CBS 675.92</strain>
    </source>
</reference>
<dbReference type="Pfam" id="PF24864">
    <property type="entry name" value="DUF7730"/>
    <property type="match status" value="1"/>
</dbReference>
<evidence type="ECO:0000313" key="4">
    <source>
        <dbReference type="Proteomes" id="UP000800035"/>
    </source>
</evidence>
<accession>A0A6A5UED7</accession>
<organism evidence="3 4">
    <name type="scientific">Byssothecium circinans</name>
    <dbReference type="NCBI Taxonomy" id="147558"/>
    <lineage>
        <taxon>Eukaryota</taxon>
        <taxon>Fungi</taxon>
        <taxon>Dikarya</taxon>
        <taxon>Ascomycota</taxon>
        <taxon>Pezizomycotina</taxon>
        <taxon>Dothideomycetes</taxon>
        <taxon>Pleosporomycetidae</taxon>
        <taxon>Pleosporales</taxon>
        <taxon>Massarineae</taxon>
        <taxon>Massarinaceae</taxon>
        <taxon>Byssothecium</taxon>
    </lineage>
</organism>
<sequence>MRTKLSSIIPSMRWIPHDIDNENEPREKTKQRPKTPFLLFSKTKRSSEPNHGAPRRRKSTLSLTSVPDEELDQRTHMQGQSMFFAMLPLEIRKIVYEYVMGEETIHLTLGAKRRFAHFKCPRDGAVIDADSDARGMGGVEEDCGCRILVGGAQSGRLSGACSRILRTCRRMYREAVPHLYTPHTFSLLHITHLLYLPSRIPQPRLNTIRTLRLRWAIRALPYFRRGMSNRLAYPEDTANWEKAWGILASMRGLQDLRVVIVDSSRDSIWEAQWLGLEEKLLESVRRVGGVRRVEVVLPYASCSVDWDLGGAVVLRKPERAVVEEEE</sequence>
<dbReference type="Proteomes" id="UP000800035">
    <property type="component" value="Unassembled WGS sequence"/>
</dbReference>
<evidence type="ECO:0000313" key="3">
    <source>
        <dbReference type="EMBL" id="KAF1962092.1"/>
    </source>
</evidence>
<dbReference type="InterPro" id="IPR056632">
    <property type="entry name" value="DUF7730"/>
</dbReference>
<feature type="domain" description="DUF7730" evidence="2">
    <location>
        <begin position="76"/>
        <end position="316"/>
    </location>
</feature>
<dbReference type="AlphaFoldDB" id="A0A6A5UED7"/>
<evidence type="ECO:0000256" key="1">
    <source>
        <dbReference type="SAM" id="MobiDB-lite"/>
    </source>
</evidence>